<sequence>MTPTTRSSARSKTEKTLEIQENKAPADRKQKNEETDDLEYLYMPKGLRKKMRPPPNGALIASSDDEPHPKQYCGVYMKTEWKDWTRHDVVQFVRERDSCPKVLNNLWEQKVDGKLIEKIIQFDMETKRRYRFGGKDCLVNPAEEVTPKAQFTISRIFWKWATSSLQEINMSR</sequence>
<dbReference type="WBParaSite" id="Csp11.Scaffold620.g6145.t1">
    <property type="protein sequence ID" value="Csp11.Scaffold620.g6145.t1"/>
    <property type="gene ID" value="Csp11.Scaffold620.g6145"/>
</dbReference>
<protein>
    <submittedName>
        <fullName evidence="3">PNT domain-containing protein</fullName>
    </submittedName>
</protein>
<feature type="region of interest" description="Disordered" evidence="1">
    <location>
        <begin position="1"/>
        <end position="39"/>
    </location>
</feature>
<dbReference type="SUPFAM" id="SSF47769">
    <property type="entry name" value="SAM/Pointed domain"/>
    <property type="match status" value="1"/>
</dbReference>
<dbReference type="InterPro" id="IPR013761">
    <property type="entry name" value="SAM/pointed_sf"/>
</dbReference>
<dbReference type="Proteomes" id="UP000095282">
    <property type="component" value="Unplaced"/>
</dbReference>
<proteinExistence type="predicted"/>
<evidence type="ECO:0000313" key="2">
    <source>
        <dbReference type="Proteomes" id="UP000095282"/>
    </source>
</evidence>
<organism evidence="2 3">
    <name type="scientific">Caenorhabditis tropicalis</name>
    <dbReference type="NCBI Taxonomy" id="1561998"/>
    <lineage>
        <taxon>Eukaryota</taxon>
        <taxon>Metazoa</taxon>
        <taxon>Ecdysozoa</taxon>
        <taxon>Nematoda</taxon>
        <taxon>Chromadorea</taxon>
        <taxon>Rhabditida</taxon>
        <taxon>Rhabditina</taxon>
        <taxon>Rhabditomorpha</taxon>
        <taxon>Rhabditoidea</taxon>
        <taxon>Rhabditidae</taxon>
        <taxon>Peloderinae</taxon>
        <taxon>Caenorhabditis</taxon>
    </lineage>
</organism>
<reference evidence="3" key="1">
    <citation type="submission" date="2016-11" db="UniProtKB">
        <authorList>
            <consortium name="WormBaseParasite"/>
        </authorList>
    </citation>
    <scope>IDENTIFICATION</scope>
</reference>
<keyword evidence="2" id="KW-1185">Reference proteome</keyword>
<feature type="compositionally biased region" description="Basic and acidic residues" evidence="1">
    <location>
        <begin position="11"/>
        <end position="33"/>
    </location>
</feature>
<name>A0A1I7TI28_9PELO</name>
<accession>A0A1I7TI28</accession>
<feature type="compositionally biased region" description="Polar residues" evidence="1">
    <location>
        <begin position="1"/>
        <end position="10"/>
    </location>
</feature>
<dbReference type="AlphaFoldDB" id="A0A1I7TI28"/>
<evidence type="ECO:0000313" key="3">
    <source>
        <dbReference type="WBParaSite" id="Csp11.Scaffold620.g6145.t1"/>
    </source>
</evidence>
<evidence type="ECO:0000256" key="1">
    <source>
        <dbReference type="SAM" id="MobiDB-lite"/>
    </source>
</evidence>